<dbReference type="InterPro" id="IPR047122">
    <property type="entry name" value="Trans-enoyl_RdTase-like"/>
</dbReference>
<comment type="caution">
    <text evidence="4">The sequence shown here is derived from an EMBL/GenBank/DDBJ whole genome shotgun (WGS) entry which is preliminary data.</text>
</comment>
<dbReference type="PANTHER" id="PTHR45348">
    <property type="entry name" value="HYPOTHETICAL OXIDOREDUCTASE (EUROFUNG)"/>
    <property type="match status" value="1"/>
</dbReference>
<dbReference type="InterPro" id="IPR020843">
    <property type="entry name" value="ER"/>
</dbReference>
<dbReference type="EMBL" id="JAGPXF010000008">
    <property type="protein sequence ID" value="KAH7233032.1"/>
    <property type="molecule type" value="Genomic_DNA"/>
</dbReference>
<dbReference type="AlphaFoldDB" id="A0A8K0RIC8"/>
<accession>A0A8K0RIC8</accession>
<feature type="domain" description="Enoyl reductase (ER)" evidence="3">
    <location>
        <begin position="16"/>
        <end position="349"/>
    </location>
</feature>
<dbReference type="InterPro" id="IPR013149">
    <property type="entry name" value="ADH-like_C"/>
</dbReference>
<dbReference type="SMART" id="SM00829">
    <property type="entry name" value="PKS_ER"/>
    <property type="match status" value="1"/>
</dbReference>
<evidence type="ECO:0000313" key="5">
    <source>
        <dbReference type="Proteomes" id="UP000813427"/>
    </source>
</evidence>
<dbReference type="SUPFAM" id="SSF51735">
    <property type="entry name" value="NAD(P)-binding Rossmann-fold domains"/>
    <property type="match status" value="1"/>
</dbReference>
<dbReference type="PANTHER" id="PTHR45348:SF7">
    <property type="entry name" value="ZINC BINDING OXIDOREDUCTASE, PUTATIVE-RELATED"/>
    <property type="match status" value="1"/>
</dbReference>
<proteinExistence type="inferred from homology"/>
<comment type="similarity">
    <text evidence="1">Belongs to the zinc-containing alcohol dehydrogenase family.</text>
</comment>
<keyword evidence="5" id="KW-1185">Reference proteome</keyword>
<dbReference type="Gene3D" id="3.40.50.720">
    <property type="entry name" value="NAD(P)-binding Rossmann-like Domain"/>
    <property type="match status" value="1"/>
</dbReference>
<dbReference type="Proteomes" id="UP000813427">
    <property type="component" value="Unassembled WGS sequence"/>
</dbReference>
<dbReference type="Gene3D" id="3.90.180.10">
    <property type="entry name" value="Medium-chain alcohol dehydrogenases, catalytic domain"/>
    <property type="match status" value="1"/>
</dbReference>
<dbReference type="Pfam" id="PF08240">
    <property type="entry name" value="ADH_N"/>
    <property type="match status" value="1"/>
</dbReference>
<evidence type="ECO:0000256" key="1">
    <source>
        <dbReference type="ARBA" id="ARBA00008072"/>
    </source>
</evidence>
<organism evidence="4 5">
    <name type="scientific">Fusarium tricinctum</name>
    <dbReference type="NCBI Taxonomy" id="61284"/>
    <lineage>
        <taxon>Eukaryota</taxon>
        <taxon>Fungi</taxon>
        <taxon>Dikarya</taxon>
        <taxon>Ascomycota</taxon>
        <taxon>Pezizomycotina</taxon>
        <taxon>Sordariomycetes</taxon>
        <taxon>Hypocreomycetidae</taxon>
        <taxon>Hypocreales</taxon>
        <taxon>Nectriaceae</taxon>
        <taxon>Fusarium</taxon>
        <taxon>Fusarium tricinctum species complex</taxon>
    </lineage>
</organism>
<evidence type="ECO:0000259" key="3">
    <source>
        <dbReference type="SMART" id="SM00829"/>
    </source>
</evidence>
<dbReference type="InterPro" id="IPR036291">
    <property type="entry name" value="NAD(P)-bd_dom_sf"/>
</dbReference>
<dbReference type="InterPro" id="IPR011032">
    <property type="entry name" value="GroES-like_sf"/>
</dbReference>
<dbReference type="OrthoDB" id="10257049at2759"/>
<dbReference type="SUPFAM" id="SSF50129">
    <property type="entry name" value="GroES-like"/>
    <property type="match status" value="1"/>
</dbReference>
<evidence type="ECO:0000313" key="4">
    <source>
        <dbReference type="EMBL" id="KAH7233032.1"/>
    </source>
</evidence>
<dbReference type="CDD" id="cd08249">
    <property type="entry name" value="enoyl_reductase_like"/>
    <property type="match status" value="1"/>
</dbReference>
<name>A0A8K0RIC8_9HYPO</name>
<protein>
    <submittedName>
        <fullName evidence="4">Chaperonin 10-like protein</fullName>
    </submittedName>
</protein>
<dbReference type="InterPro" id="IPR013154">
    <property type="entry name" value="ADH-like_N"/>
</dbReference>
<keyword evidence="2" id="KW-0560">Oxidoreductase</keyword>
<dbReference type="GO" id="GO:0016651">
    <property type="term" value="F:oxidoreductase activity, acting on NAD(P)H"/>
    <property type="evidence" value="ECO:0007669"/>
    <property type="project" value="InterPro"/>
</dbReference>
<sequence>MSPKLNNKALYVTEDGQFIIRNDLDHESIAPNELLIETRYSGVNPADIKHSTHLGIRATVLGYDFAGRVLKAPPGSEFKEGDAVAGYTPTNLGRPTKYGTHQSFLAVPSDMAFKVPSNLPEAHAAALTTVAMTAADIVHNLFKFPLPTNPGDFSAPILIWGASSAVGLCTLQLARASGCRNIFVTASPARHELLISLGATHTFDYSSPTVVAEIKSAVETLGQGPITHAVDAAGTEGEVSSADLTAQSASDSLVLSSVVLRRDSKFKMPVGMTKDVFRIHPPGAPEPIVIAARPADHWNAWSALQWAVANYSTKFELPSVSVLDVTAEEALGELIGVANGKRGFGKIVFQQPLK</sequence>
<gene>
    <name evidence="4" type="ORF">BKA59DRAFT_487595</name>
</gene>
<reference evidence="4" key="1">
    <citation type="journal article" date="2021" name="Nat. Commun.">
        <title>Genetic determinants of endophytism in the Arabidopsis root mycobiome.</title>
        <authorList>
            <person name="Mesny F."/>
            <person name="Miyauchi S."/>
            <person name="Thiergart T."/>
            <person name="Pickel B."/>
            <person name="Atanasova L."/>
            <person name="Karlsson M."/>
            <person name="Huettel B."/>
            <person name="Barry K.W."/>
            <person name="Haridas S."/>
            <person name="Chen C."/>
            <person name="Bauer D."/>
            <person name="Andreopoulos W."/>
            <person name="Pangilinan J."/>
            <person name="LaButti K."/>
            <person name="Riley R."/>
            <person name="Lipzen A."/>
            <person name="Clum A."/>
            <person name="Drula E."/>
            <person name="Henrissat B."/>
            <person name="Kohler A."/>
            <person name="Grigoriev I.V."/>
            <person name="Martin F.M."/>
            <person name="Hacquard S."/>
        </authorList>
    </citation>
    <scope>NUCLEOTIDE SEQUENCE</scope>
    <source>
        <strain evidence="4">MPI-SDFR-AT-0068</strain>
    </source>
</reference>
<dbReference type="Pfam" id="PF00107">
    <property type="entry name" value="ADH_zinc_N"/>
    <property type="match status" value="1"/>
</dbReference>
<evidence type="ECO:0000256" key="2">
    <source>
        <dbReference type="ARBA" id="ARBA00023002"/>
    </source>
</evidence>